<dbReference type="PRINTS" id="PR00662">
    <property type="entry name" value="G6PISOMERASE"/>
</dbReference>
<proteinExistence type="inferred from homology"/>
<comment type="similarity">
    <text evidence="2 9">Belongs to the GPI family.</text>
</comment>
<dbReference type="GO" id="GO:0006096">
    <property type="term" value="P:glycolytic process"/>
    <property type="evidence" value="ECO:0007669"/>
    <property type="project" value="UniProtKB-KW"/>
</dbReference>
<evidence type="ECO:0000256" key="4">
    <source>
        <dbReference type="ARBA" id="ARBA00018388"/>
    </source>
</evidence>
<dbReference type="InterPro" id="IPR018189">
    <property type="entry name" value="Phosphoglucose_isomerase_CS"/>
</dbReference>
<dbReference type="InterPro" id="IPR046348">
    <property type="entry name" value="SIS_dom_sf"/>
</dbReference>
<comment type="catalytic activity">
    <reaction evidence="8 9">
        <text>alpha-D-glucose 6-phosphate = beta-D-fructose 6-phosphate</text>
        <dbReference type="Rhea" id="RHEA:11816"/>
        <dbReference type="ChEBI" id="CHEBI:57634"/>
        <dbReference type="ChEBI" id="CHEBI:58225"/>
        <dbReference type="EC" id="5.3.1.9"/>
    </reaction>
</comment>
<dbReference type="GO" id="GO:0004347">
    <property type="term" value="F:glucose-6-phosphate isomerase activity"/>
    <property type="evidence" value="ECO:0007669"/>
    <property type="project" value="UniProtKB-EC"/>
</dbReference>
<dbReference type="EC" id="5.3.1.9" evidence="3 9"/>
<dbReference type="Proteomes" id="UP000762676">
    <property type="component" value="Unassembled WGS sequence"/>
</dbReference>
<dbReference type="GO" id="GO:0048029">
    <property type="term" value="F:monosaccharide binding"/>
    <property type="evidence" value="ECO:0007669"/>
    <property type="project" value="TreeGrafter"/>
</dbReference>
<keyword evidence="6 9" id="KW-0324">Glycolysis</keyword>
<gene>
    <name evidence="10" type="ORF">ElyMa_002563800</name>
</gene>
<dbReference type="InterPro" id="IPR001672">
    <property type="entry name" value="G6P_Isomerase"/>
</dbReference>
<evidence type="ECO:0000256" key="1">
    <source>
        <dbReference type="ARBA" id="ARBA00004926"/>
    </source>
</evidence>
<sequence length="480" mass="54460">MNSLYNLAGEVDLEDGIKKQFCGETINETEDRAVLHTALRSKLKTDTKVGGAISKQIAKTKEKIKVFVEAIISSERKGFTGKPFTDVVNIGIGGSDLGPMMVVEALKYYKNHLHLHFVSNIDGDHVQEVIKSLNPETTLFVIVSKSFTTQETITNSNTIRDWFLKKANKEAIERHFVAVSTNIQKAEEFGIQRDNIFPMWDWVGGRFSLWSTVGISIALSIGYKHFEELLDGAGEMDQHFLKMPFPENIPVVLALISVWYNNFLGAESEVVIPYTQYLKYFPYYLQQAVMESNGKSRDRNGDRVNYQTGTIVWGATGTNAQHAFFQLIHQGTKLIPVDFIGFKEPLYGYLEHQDKLISNMLAQAEALMKGKTVEEVVEESQHLSAEELNKRLPFKVFEGNKPTNMLLIKRLTPKNLGALLALYEHKIFVQGYIWNIFSYDQWGVELGKQLAGNILDDIRSQKTISEHDPSTKSLIQFYKE</sequence>
<evidence type="ECO:0000256" key="3">
    <source>
        <dbReference type="ARBA" id="ARBA00011952"/>
    </source>
</evidence>
<keyword evidence="5 9" id="KW-0312">Gluconeogenesis</keyword>
<dbReference type="FunFam" id="1.10.1390.10:FF:000001">
    <property type="entry name" value="Glucose-6-phosphate isomerase"/>
    <property type="match status" value="1"/>
</dbReference>
<dbReference type="GO" id="GO:0006094">
    <property type="term" value="P:gluconeogenesis"/>
    <property type="evidence" value="ECO:0007669"/>
    <property type="project" value="UniProtKB-KW"/>
</dbReference>
<evidence type="ECO:0000256" key="7">
    <source>
        <dbReference type="ARBA" id="ARBA00023235"/>
    </source>
</evidence>
<dbReference type="GO" id="GO:0097367">
    <property type="term" value="F:carbohydrate derivative binding"/>
    <property type="evidence" value="ECO:0007669"/>
    <property type="project" value="InterPro"/>
</dbReference>
<dbReference type="InterPro" id="IPR035476">
    <property type="entry name" value="SIS_PGI_1"/>
</dbReference>
<dbReference type="PROSITE" id="PS00765">
    <property type="entry name" value="P_GLUCOSE_ISOMERASE_1"/>
    <property type="match status" value="1"/>
</dbReference>
<dbReference type="InterPro" id="IPR035482">
    <property type="entry name" value="SIS_PGI_2"/>
</dbReference>
<dbReference type="InterPro" id="IPR023096">
    <property type="entry name" value="G6P_Isomerase_C"/>
</dbReference>
<evidence type="ECO:0000313" key="10">
    <source>
        <dbReference type="EMBL" id="GFR90274.1"/>
    </source>
</evidence>
<reference evidence="10 11" key="1">
    <citation type="journal article" date="2021" name="Elife">
        <title>Chloroplast acquisition without the gene transfer in kleptoplastic sea slugs, Plakobranchus ocellatus.</title>
        <authorList>
            <person name="Maeda T."/>
            <person name="Takahashi S."/>
            <person name="Yoshida T."/>
            <person name="Shimamura S."/>
            <person name="Takaki Y."/>
            <person name="Nagai Y."/>
            <person name="Toyoda A."/>
            <person name="Suzuki Y."/>
            <person name="Arimoto A."/>
            <person name="Ishii H."/>
            <person name="Satoh N."/>
            <person name="Nishiyama T."/>
            <person name="Hasebe M."/>
            <person name="Maruyama T."/>
            <person name="Minagawa J."/>
            <person name="Obokata J."/>
            <person name="Shigenobu S."/>
        </authorList>
    </citation>
    <scope>NUCLEOTIDE SEQUENCE [LARGE SCALE GENOMIC DNA]</scope>
</reference>
<evidence type="ECO:0000256" key="5">
    <source>
        <dbReference type="ARBA" id="ARBA00022432"/>
    </source>
</evidence>
<organism evidence="10 11">
    <name type="scientific">Elysia marginata</name>
    <dbReference type="NCBI Taxonomy" id="1093978"/>
    <lineage>
        <taxon>Eukaryota</taxon>
        <taxon>Metazoa</taxon>
        <taxon>Spiralia</taxon>
        <taxon>Lophotrochozoa</taxon>
        <taxon>Mollusca</taxon>
        <taxon>Gastropoda</taxon>
        <taxon>Heterobranchia</taxon>
        <taxon>Euthyneura</taxon>
        <taxon>Panpulmonata</taxon>
        <taxon>Sacoglossa</taxon>
        <taxon>Placobranchoidea</taxon>
        <taxon>Plakobranchidae</taxon>
        <taxon>Elysia</taxon>
    </lineage>
</organism>
<dbReference type="SUPFAM" id="SSF53697">
    <property type="entry name" value="SIS domain"/>
    <property type="match status" value="1"/>
</dbReference>
<dbReference type="HAMAP" id="MF_00473">
    <property type="entry name" value="G6P_isomerase"/>
    <property type="match status" value="1"/>
</dbReference>
<comment type="caution">
    <text evidence="10">The sequence shown here is derived from an EMBL/GenBank/DDBJ whole genome shotgun (WGS) entry which is preliminary data.</text>
</comment>
<keyword evidence="11" id="KW-1185">Reference proteome</keyword>
<evidence type="ECO:0000256" key="8">
    <source>
        <dbReference type="ARBA" id="ARBA00029321"/>
    </source>
</evidence>
<dbReference type="EMBL" id="BMAT01005278">
    <property type="protein sequence ID" value="GFR90274.1"/>
    <property type="molecule type" value="Genomic_DNA"/>
</dbReference>
<dbReference type="Gene3D" id="1.10.1390.10">
    <property type="match status" value="1"/>
</dbReference>
<protein>
    <recommendedName>
        <fullName evidence="4 9">Glucose-6-phosphate isomerase</fullName>
        <ecNumber evidence="3 9">5.3.1.9</ecNumber>
    </recommendedName>
</protein>
<dbReference type="PROSITE" id="PS00174">
    <property type="entry name" value="P_GLUCOSE_ISOMERASE_2"/>
    <property type="match status" value="1"/>
</dbReference>
<dbReference type="AlphaFoldDB" id="A0AAV4GXQ8"/>
<evidence type="ECO:0000256" key="2">
    <source>
        <dbReference type="ARBA" id="ARBA00006604"/>
    </source>
</evidence>
<keyword evidence="7 9" id="KW-0413">Isomerase</keyword>
<name>A0AAV4GXQ8_9GAST</name>
<accession>A0AAV4GXQ8</accession>
<evidence type="ECO:0000313" key="11">
    <source>
        <dbReference type="Proteomes" id="UP000762676"/>
    </source>
</evidence>
<dbReference type="Pfam" id="PF00342">
    <property type="entry name" value="PGI"/>
    <property type="match status" value="1"/>
</dbReference>
<dbReference type="PANTHER" id="PTHR11469:SF1">
    <property type="entry name" value="GLUCOSE-6-PHOSPHATE ISOMERASE"/>
    <property type="match status" value="1"/>
</dbReference>
<comment type="pathway">
    <text evidence="1 9">Carbohydrate degradation; glycolysis; D-glyceraldehyde 3-phosphate and glycerone phosphate from D-glucose: step 2/4.</text>
</comment>
<dbReference type="CDD" id="cd05015">
    <property type="entry name" value="SIS_PGI_1"/>
    <property type="match status" value="1"/>
</dbReference>
<dbReference type="PANTHER" id="PTHR11469">
    <property type="entry name" value="GLUCOSE-6-PHOSPHATE ISOMERASE"/>
    <property type="match status" value="1"/>
</dbReference>
<dbReference type="GO" id="GO:0051156">
    <property type="term" value="P:glucose 6-phosphate metabolic process"/>
    <property type="evidence" value="ECO:0007669"/>
    <property type="project" value="TreeGrafter"/>
</dbReference>
<evidence type="ECO:0000256" key="9">
    <source>
        <dbReference type="RuleBase" id="RU000612"/>
    </source>
</evidence>
<dbReference type="Gene3D" id="3.40.50.10490">
    <property type="entry name" value="Glucose-6-phosphate isomerase like protein, domain 1"/>
    <property type="match status" value="2"/>
</dbReference>
<evidence type="ECO:0000256" key="6">
    <source>
        <dbReference type="ARBA" id="ARBA00023152"/>
    </source>
</evidence>
<dbReference type="GO" id="GO:0005829">
    <property type="term" value="C:cytosol"/>
    <property type="evidence" value="ECO:0007669"/>
    <property type="project" value="TreeGrafter"/>
</dbReference>
<dbReference type="CDD" id="cd05016">
    <property type="entry name" value="SIS_PGI_2"/>
    <property type="match status" value="1"/>
</dbReference>
<dbReference type="PROSITE" id="PS51463">
    <property type="entry name" value="P_GLUCOSE_ISOMERASE_3"/>
    <property type="match status" value="1"/>
</dbReference>
<dbReference type="NCBIfam" id="NF001211">
    <property type="entry name" value="PRK00179.1"/>
    <property type="match status" value="1"/>
</dbReference>